<dbReference type="GO" id="GO:0006260">
    <property type="term" value="P:DNA replication"/>
    <property type="evidence" value="ECO:0007669"/>
    <property type="project" value="UniProtKB-KW"/>
</dbReference>
<feature type="domain" description="AAA+ ATPase" evidence="9">
    <location>
        <begin position="74"/>
        <end position="213"/>
    </location>
</feature>
<feature type="non-terminal residue" evidence="10">
    <location>
        <position position="1"/>
    </location>
</feature>
<dbReference type="PANTHER" id="PTHR46765">
    <property type="entry name" value="P-LOOP CONTAINING NUCLEOSIDE TRIPHOSPHATE HYDROLASES SUPERFAMILY PROTEIN"/>
    <property type="match status" value="1"/>
</dbReference>
<dbReference type="Gene3D" id="3.40.50.300">
    <property type="entry name" value="P-loop containing nucleotide triphosphate hydrolases"/>
    <property type="match status" value="1"/>
</dbReference>
<keyword evidence="4" id="KW-0067">ATP-binding</keyword>
<evidence type="ECO:0000256" key="4">
    <source>
        <dbReference type="ARBA" id="ARBA00022840"/>
    </source>
</evidence>
<comment type="similarity">
    <text evidence="8">Belongs to the activator 1 small subunits family. CTF18 subfamily.</text>
</comment>
<accession>A0A4P9XLR0</accession>
<reference evidence="11" key="1">
    <citation type="journal article" date="2018" name="Nat. Microbiol.">
        <title>Leveraging single-cell genomics to expand the fungal tree of life.</title>
        <authorList>
            <person name="Ahrendt S.R."/>
            <person name="Quandt C.A."/>
            <person name="Ciobanu D."/>
            <person name="Clum A."/>
            <person name="Salamov A."/>
            <person name="Andreopoulos B."/>
            <person name="Cheng J.F."/>
            <person name="Woyke T."/>
            <person name="Pelin A."/>
            <person name="Henrissat B."/>
            <person name="Reynolds N.K."/>
            <person name="Benny G.L."/>
            <person name="Smith M.E."/>
            <person name="James T.Y."/>
            <person name="Grigoriev I.V."/>
        </authorList>
    </citation>
    <scope>NUCLEOTIDE SEQUENCE [LARGE SCALE GENOMIC DNA]</scope>
    <source>
        <strain evidence="11">RSA 1356</strain>
    </source>
</reference>
<dbReference type="InterPro" id="IPR003593">
    <property type="entry name" value="AAA+_ATPase"/>
</dbReference>
<evidence type="ECO:0000259" key="9">
    <source>
        <dbReference type="SMART" id="SM00382"/>
    </source>
</evidence>
<dbReference type="PANTHER" id="PTHR46765:SF1">
    <property type="entry name" value="P-LOOP CONTAINING NUCLEOSIDE TRIPHOSPHATE HYDROLASES SUPERFAMILY PROTEIN"/>
    <property type="match status" value="1"/>
</dbReference>
<dbReference type="AlphaFoldDB" id="A0A4P9XLR0"/>
<dbReference type="SMART" id="SM00382">
    <property type="entry name" value="AAA"/>
    <property type="match status" value="1"/>
</dbReference>
<sequence length="520" mass="59702">CSRGDAGCDTALLPFSSHVSKKLWLNKYAPRRFTDLVSSASTNKRVLSWIKQWDACVFGKKHAQHTMRRSDHFEEKIMLISGPPGLGKTTLAHIAARQAGYDVLEINASDDRTGTVLQAKLRAALETHSVKQSGRPTLVIIDEIDGKKGAHTRDGHRMRANRHLCLQPILHTGKRTRRQPLLRPIICICNDQFAPALRPLRMVANLLQVEPVAVNSLVMRLKEICTLEKLQAENRALVMLAETTNCDLRTCVNTLQLLSTTQRTVTLDAVHHQSVDGGKDIRREIFHVWSALFQRPNAKRQAARSAKGTRADLFRRYTGRLSGLVNASGDYERIMYGCFENYLRVRYHDHALRKPNIMSEWFHWFESMNHGIVAQHRNELYAYLAYPAVAVHPLFAGSMYQRIEYPKPFYEVSIYMRHVEQKNHDSLVRQLSTDLPVHSRRLFSRKLVGTELLPHLLRIISPEIRSVNAQLIRANERAIVQRVVDLMTSFRVNYIQERREDGQFFYRLEPYVSTLDEAVP</sequence>
<evidence type="ECO:0000313" key="11">
    <source>
        <dbReference type="Proteomes" id="UP000271241"/>
    </source>
</evidence>
<keyword evidence="7" id="KW-0131">Cell cycle</keyword>
<dbReference type="CDD" id="cd00009">
    <property type="entry name" value="AAA"/>
    <property type="match status" value="1"/>
</dbReference>
<name>A0A4P9XLR0_9FUNG</name>
<dbReference type="InterPro" id="IPR053016">
    <property type="entry name" value="CTF18-RFC_complex"/>
</dbReference>
<comment type="subcellular location">
    <subcellularLocation>
        <location evidence="1">Nucleus</location>
    </subcellularLocation>
</comment>
<dbReference type="InterPro" id="IPR047854">
    <property type="entry name" value="RFC_lid"/>
</dbReference>
<dbReference type="GO" id="GO:0005634">
    <property type="term" value="C:nucleus"/>
    <property type="evidence" value="ECO:0007669"/>
    <property type="project" value="UniProtKB-SubCell"/>
</dbReference>
<protein>
    <submittedName>
        <fullName evidence="10">P-loop containing nucleoside triphosphate hydrolase protein</fullName>
    </submittedName>
</protein>
<dbReference type="InterPro" id="IPR027417">
    <property type="entry name" value="P-loop_NTPase"/>
</dbReference>
<dbReference type="CDD" id="cd18140">
    <property type="entry name" value="HLD_clamp_RFC"/>
    <property type="match status" value="1"/>
</dbReference>
<keyword evidence="2" id="KW-0235">DNA replication</keyword>
<evidence type="ECO:0000256" key="7">
    <source>
        <dbReference type="ARBA" id="ARBA00023306"/>
    </source>
</evidence>
<organism evidence="10 11">
    <name type="scientific">Thamnocephalis sphaerospora</name>
    <dbReference type="NCBI Taxonomy" id="78915"/>
    <lineage>
        <taxon>Eukaryota</taxon>
        <taxon>Fungi</taxon>
        <taxon>Fungi incertae sedis</taxon>
        <taxon>Zoopagomycota</taxon>
        <taxon>Zoopagomycotina</taxon>
        <taxon>Zoopagomycetes</taxon>
        <taxon>Zoopagales</taxon>
        <taxon>Sigmoideomycetaceae</taxon>
        <taxon>Thamnocephalis</taxon>
    </lineage>
</organism>
<dbReference type="GO" id="GO:0016887">
    <property type="term" value="F:ATP hydrolysis activity"/>
    <property type="evidence" value="ECO:0007669"/>
    <property type="project" value="InterPro"/>
</dbReference>
<dbReference type="InterPro" id="IPR003959">
    <property type="entry name" value="ATPase_AAA_core"/>
</dbReference>
<gene>
    <name evidence="10" type="ORF">THASP1DRAFT_17961</name>
</gene>
<evidence type="ECO:0000313" key="10">
    <source>
        <dbReference type="EMBL" id="RKP06814.1"/>
    </source>
</evidence>
<dbReference type="GO" id="GO:0003677">
    <property type="term" value="F:DNA binding"/>
    <property type="evidence" value="ECO:0007669"/>
    <property type="project" value="UniProtKB-KW"/>
</dbReference>
<evidence type="ECO:0000256" key="8">
    <source>
        <dbReference type="ARBA" id="ARBA00043975"/>
    </source>
</evidence>
<evidence type="ECO:0000256" key="6">
    <source>
        <dbReference type="ARBA" id="ARBA00023242"/>
    </source>
</evidence>
<dbReference type="OrthoDB" id="2195431at2759"/>
<dbReference type="EMBL" id="KZ992813">
    <property type="protein sequence ID" value="RKP06814.1"/>
    <property type="molecule type" value="Genomic_DNA"/>
</dbReference>
<dbReference type="Pfam" id="PF00004">
    <property type="entry name" value="AAA"/>
    <property type="match status" value="1"/>
</dbReference>
<keyword evidence="10" id="KW-0378">Hydrolase</keyword>
<dbReference type="GO" id="GO:0005524">
    <property type="term" value="F:ATP binding"/>
    <property type="evidence" value="ECO:0007669"/>
    <property type="project" value="UniProtKB-KW"/>
</dbReference>
<evidence type="ECO:0000256" key="1">
    <source>
        <dbReference type="ARBA" id="ARBA00004123"/>
    </source>
</evidence>
<evidence type="ECO:0000256" key="3">
    <source>
        <dbReference type="ARBA" id="ARBA00022741"/>
    </source>
</evidence>
<evidence type="ECO:0000256" key="2">
    <source>
        <dbReference type="ARBA" id="ARBA00022705"/>
    </source>
</evidence>
<evidence type="ECO:0000256" key="5">
    <source>
        <dbReference type="ARBA" id="ARBA00023125"/>
    </source>
</evidence>
<keyword evidence="6" id="KW-0539">Nucleus</keyword>
<keyword evidence="5" id="KW-0238">DNA-binding</keyword>
<dbReference type="Gene3D" id="1.10.8.60">
    <property type="match status" value="1"/>
</dbReference>
<keyword evidence="11" id="KW-1185">Reference proteome</keyword>
<keyword evidence="3" id="KW-0547">Nucleotide-binding</keyword>
<dbReference type="Proteomes" id="UP000271241">
    <property type="component" value="Unassembled WGS sequence"/>
</dbReference>
<dbReference type="STRING" id="78915.A0A4P9XLR0"/>
<proteinExistence type="inferred from homology"/>
<dbReference type="SUPFAM" id="SSF52540">
    <property type="entry name" value="P-loop containing nucleoside triphosphate hydrolases"/>
    <property type="match status" value="1"/>
</dbReference>